<keyword evidence="3" id="KW-0449">Lipoprotein</keyword>
<protein>
    <submittedName>
        <fullName evidence="3">Outer membrane lipoprotein carrier protein LolA</fullName>
    </submittedName>
</protein>
<dbReference type="EMBL" id="VYGV01000006">
    <property type="protein sequence ID" value="NWF45486.1"/>
    <property type="molecule type" value="Genomic_DNA"/>
</dbReference>
<accession>A0A7Y8GV79</accession>
<comment type="caution">
    <text evidence="3">The sequence shown here is derived from an EMBL/GenBank/DDBJ whole genome shotgun (WGS) entry which is preliminary data.</text>
</comment>
<dbReference type="SUPFAM" id="SSF89392">
    <property type="entry name" value="Prokaryotic lipoproteins and lipoprotein localization factors"/>
    <property type="match status" value="1"/>
</dbReference>
<gene>
    <name evidence="3" type="ORF">F3K02_09530</name>
</gene>
<dbReference type="Proteomes" id="UP000545507">
    <property type="component" value="Unassembled WGS sequence"/>
</dbReference>
<sequence length="229" mass="24988">MNNPPASLRAFSPSARGDAASGPAKPVPGLPGLRATTFAWFCRCAAVALLCLGLSTGAHAAYSIEQLMTDLASHKGGRARFVEKRHMALLDKPVQASGEMVYSPPDRLEKRTLLPKPETLVLDKDMLSMERDKRKLTINLASRPEALAFVDSIRSTLSGNRKSLEQNYTLNLQGESSQWVLTLVPSEPAIAALLQRITVSGGKNQVRHIEYLQVDGDRSEISIEPIEVQ</sequence>
<organism evidence="3 4">
    <name type="scientific">Hydrogenophaga aromaticivorans</name>
    <dbReference type="NCBI Taxonomy" id="2610898"/>
    <lineage>
        <taxon>Bacteria</taxon>
        <taxon>Pseudomonadati</taxon>
        <taxon>Pseudomonadota</taxon>
        <taxon>Betaproteobacteria</taxon>
        <taxon>Burkholderiales</taxon>
        <taxon>Comamonadaceae</taxon>
        <taxon>Hydrogenophaga</taxon>
    </lineage>
</organism>
<name>A0A7Y8GV79_9BURK</name>
<keyword evidence="1" id="KW-0732">Signal</keyword>
<feature type="region of interest" description="Disordered" evidence="2">
    <location>
        <begin position="1"/>
        <end position="27"/>
    </location>
</feature>
<reference evidence="3 4" key="1">
    <citation type="submission" date="2019-09" db="EMBL/GenBank/DDBJ databases">
        <title>Hydrogenophaga aromatica sp. nov., isolated from a para-xylene-degrading enrichment culture.</title>
        <authorList>
            <person name="Tancsics A."/>
            <person name="Banerjee S."/>
        </authorList>
    </citation>
    <scope>NUCLEOTIDE SEQUENCE [LARGE SCALE GENOMIC DNA]</scope>
    <source>
        <strain evidence="3 4">D2P1</strain>
    </source>
</reference>
<dbReference type="Gene3D" id="2.50.20.10">
    <property type="entry name" value="Lipoprotein localisation LolA/LolB/LppX"/>
    <property type="match status" value="1"/>
</dbReference>
<evidence type="ECO:0000313" key="4">
    <source>
        <dbReference type="Proteomes" id="UP000545507"/>
    </source>
</evidence>
<proteinExistence type="predicted"/>
<evidence type="ECO:0000256" key="1">
    <source>
        <dbReference type="ARBA" id="ARBA00022729"/>
    </source>
</evidence>
<dbReference type="InterPro" id="IPR004564">
    <property type="entry name" value="OM_lipoprot_carrier_LolA-like"/>
</dbReference>
<dbReference type="Pfam" id="PF19574">
    <property type="entry name" value="LolA_3"/>
    <property type="match status" value="1"/>
</dbReference>
<dbReference type="CDD" id="cd16325">
    <property type="entry name" value="LolA"/>
    <property type="match status" value="1"/>
</dbReference>
<evidence type="ECO:0000256" key="2">
    <source>
        <dbReference type="SAM" id="MobiDB-lite"/>
    </source>
</evidence>
<keyword evidence="4" id="KW-1185">Reference proteome</keyword>
<dbReference type="AlphaFoldDB" id="A0A7Y8GV79"/>
<dbReference type="InterPro" id="IPR029046">
    <property type="entry name" value="LolA/LolB/LppX"/>
</dbReference>
<evidence type="ECO:0000313" key="3">
    <source>
        <dbReference type="EMBL" id="NWF45486.1"/>
    </source>
</evidence>